<keyword evidence="6" id="KW-0333">Golgi apparatus</keyword>
<dbReference type="GO" id="GO:0015031">
    <property type="term" value="P:protein transport"/>
    <property type="evidence" value="ECO:0007669"/>
    <property type="project" value="UniProtKB-KW"/>
</dbReference>
<dbReference type="CDD" id="cd15853">
    <property type="entry name" value="SNARE_Bet1"/>
    <property type="match status" value="1"/>
</dbReference>
<dbReference type="PROSITE" id="PS50192">
    <property type="entry name" value="T_SNARE"/>
    <property type="match status" value="1"/>
</dbReference>
<keyword evidence="7 9" id="KW-0472">Membrane</keyword>
<dbReference type="SUPFAM" id="SSF58038">
    <property type="entry name" value="SNARE fusion complex"/>
    <property type="match status" value="1"/>
</dbReference>
<feature type="transmembrane region" description="Helical" evidence="9">
    <location>
        <begin position="98"/>
        <end position="117"/>
    </location>
</feature>
<keyword evidence="5 9" id="KW-1133">Transmembrane helix</keyword>
<evidence type="ECO:0000256" key="4">
    <source>
        <dbReference type="ARBA" id="ARBA00022927"/>
    </source>
</evidence>
<comment type="subcellular location">
    <subcellularLocation>
        <location evidence="8">Endomembrane system</location>
        <topology evidence="8">Single-pass type IV membrane protein</topology>
    </subcellularLocation>
    <subcellularLocation>
        <location evidence="1">Golgi apparatus membrane</location>
    </subcellularLocation>
</comment>
<evidence type="ECO:0000259" key="10">
    <source>
        <dbReference type="PROSITE" id="PS50192"/>
    </source>
</evidence>
<evidence type="ECO:0000256" key="9">
    <source>
        <dbReference type="SAM" id="Phobius"/>
    </source>
</evidence>
<dbReference type="Gene3D" id="1.20.5.110">
    <property type="match status" value="1"/>
</dbReference>
<keyword evidence="3 9" id="KW-0812">Transmembrane</keyword>
<dbReference type="EMBL" id="HBFX01061828">
    <property type="protein sequence ID" value="CAD8986297.1"/>
    <property type="molecule type" value="Transcribed_RNA"/>
</dbReference>
<evidence type="ECO:0000256" key="8">
    <source>
        <dbReference type="ARBA" id="ARBA00046280"/>
    </source>
</evidence>
<dbReference type="AlphaFoldDB" id="A0A6U4N492"/>
<evidence type="ECO:0000256" key="1">
    <source>
        <dbReference type="ARBA" id="ARBA00004394"/>
    </source>
</evidence>
<protein>
    <recommendedName>
        <fullName evidence="10">t-SNARE coiled-coil homology domain-containing protein</fullName>
    </recommendedName>
</protein>
<proteinExistence type="predicted"/>
<evidence type="ECO:0000256" key="7">
    <source>
        <dbReference type="ARBA" id="ARBA00023136"/>
    </source>
</evidence>
<gene>
    <name evidence="12" type="ORF">HAND00432_LOCUS37310</name>
    <name evidence="11" type="ORF">HAND1043_LOCUS22926</name>
</gene>
<name>A0A6U4N492_HEMAN</name>
<evidence type="ECO:0000313" key="11">
    <source>
        <dbReference type="EMBL" id="CAD8756417.1"/>
    </source>
</evidence>
<evidence type="ECO:0000256" key="2">
    <source>
        <dbReference type="ARBA" id="ARBA00022448"/>
    </source>
</evidence>
<dbReference type="EMBL" id="HBFK01037840">
    <property type="protein sequence ID" value="CAD8756417.1"/>
    <property type="molecule type" value="Transcribed_RNA"/>
</dbReference>
<organism evidence="12">
    <name type="scientific">Hemiselmis andersenii</name>
    <name type="common">Cryptophyte alga</name>
    <dbReference type="NCBI Taxonomy" id="464988"/>
    <lineage>
        <taxon>Eukaryota</taxon>
        <taxon>Cryptophyceae</taxon>
        <taxon>Cryptomonadales</taxon>
        <taxon>Hemiselmidaceae</taxon>
        <taxon>Hemiselmis</taxon>
    </lineage>
</organism>
<dbReference type="InterPro" id="IPR039899">
    <property type="entry name" value="BET1_SNARE"/>
</dbReference>
<evidence type="ECO:0000256" key="5">
    <source>
        <dbReference type="ARBA" id="ARBA00022989"/>
    </source>
</evidence>
<evidence type="ECO:0000256" key="6">
    <source>
        <dbReference type="ARBA" id="ARBA00023034"/>
    </source>
</evidence>
<sequence length="119" mass="12350">MGDLWKRGGTPAGKGAGAAAASADVVEKQNEEILGSLQSKIAAMKNITVQINEEVNEQNRALEQMQSGMGATDNLLTSSVAKMATVFGAHGNTSVVKISGAAVVMFLIVFFVIRLGARG</sequence>
<dbReference type="PANTHER" id="PTHR12791">
    <property type="entry name" value="GOLGI SNARE BET1-RELATED"/>
    <property type="match status" value="1"/>
</dbReference>
<evidence type="ECO:0000313" key="12">
    <source>
        <dbReference type="EMBL" id="CAD8986297.1"/>
    </source>
</evidence>
<dbReference type="GO" id="GO:0000139">
    <property type="term" value="C:Golgi membrane"/>
    <property type="evidence" value="ECO:0007669"/>
    <property type="project" value="UniProtKB-SubCell"/>
</dbReference>
<keyword evidence="4" id="KW-0653">Protein transport</keyword>
<dbReference type="InterPro" id="IPR000727">
    <property type="entry name" value="T_SNARE_dom"/>
</dbReference>
<reference evidence="12" key="1">
    <citation type="submission" date="2021-01" db="EMBL/GenBank/DDBJ databases">
        <authorList>
            <person name="Corre E."/>
            <person name="Pelletier E."/>
            <person name="Niang G."/>
            <person name="Scheremetjew M."/>
            <person name="Finn R."/>
            <person name="Kale V."/>
            <person name="Holt S."/>
            <person name="Cochrane G."/>
            <person name="Meng A."/>
            <person name="Brown T."/>
            <person name="Cohen L."/>
        </authorList>
    </citation>
    <scope>NUCLEOTIDE SEQUENCE</scope>
    <source>
        <strain evidence="11">CCMP441</strain>
        <strain evidence="12">CCMP644</strain>
    </source>
</reference>
<feature type="domain" description="T-SNARE coiled-coil homology" evidence="10">
    <location>
        <begin position="24"/>
        <end position="86"/>
    </location>
</feature>
<keyword evidence="2" id="KW-0813">Transport</keyword>
<evidence type="ECO:0000256" key="3">
    <source>
        <dbReference type="ARBA" id="ARBA00022692"/>
    </source>
</evidence>
<accession>A0A6U4N492</accession>